<keyword evidence="1" id="KW-0614">Plasmid</keyword>
<dbReference type="RefSeq" id="WP_061548330.1">
    <property type="nucleotide sequence ID" value="NZ_CP037863.1"/>
</dbReference>
<gene>
    <name evidence="1" type="ORF">E1B03_00605</name>
</gene>
<dbReference type="EMBL" id="CP037863">
    <property type="protein sequence ID" value="QBM21018.1"/>
    <property type="molecule type" value="Genomic_DNA"/>
</dbReference>
<name>A0A4P6WK49_9ENTR</name>
<dbReference type="AlphaFoldDB" id="A0A4P6WK49"/>
<dbReference type="PROSITE" id="PS51257">
    <property type="entry name" value="PROKAR_LIPOPROTEIN"/>
    <property type="match status" value="1"/>
</dbReference>
<protein>
    <recommendedName>
        <fullName evidence="3">Lipoprotein</fullName>
    </recommendedName>
</protein>
<evidence type="ECO:0000313" key="2">
    <source>
        <dbReference type="Proteomes" id="UP000293850"/>
    </source>
</evidence>
<organism evidence="1 2">
    <name type="scientific">Citrobacter arsenatis</name>
    <dbReference type="NCBI Taxonomy" id="2546350"/>
    <lineage>
        <taxon>Bacteria</taxon>
        <taxon>Pseudomonadati</taxon>
        <taxon>Pseudomonadota</taxon>
        <taxon>Gammaproteobacteria</taxon>
        <taxon>Enterobacterales</taxon>
        <taxon>Enterobacteriaceae</taxon>
        <taxon>Citrobacter</taxon>
    </lineage>
</organism>
<evidence type="ECO:0000313" key="1">
    <source>
        <dbReference type="EMBL" id="QBM21018.1"/>
    </source>
</evidence>
<sequence>MKKLKFYYVLISTVAILSGCSGNNQTEFSSVTSAADQCTSVVHSSSLGKNGKTTLRAIKKIDSYYVRVGDSTTQFLVLEDIPYVESEILDNGDPGSAWRRCMQEKGIVFGSKS</sequence>
<reference evidence="1 2" key="1">
    <citation type="submission" date="2019-03" db="EMBL/GenBank/DDBJ databases">
        <title>Complete genome sequence of an arsenate-respiring bacteria, Citrobacter sp. LY-1.</title>
        <authorList>
            <person name="Wang H."/>
            <person name="Liu Y."/>
            <person name="Li Q."/>
            <person name="Huang J."/>
        </authorList>
    </citation>
    <scope>NUCLEOTIDE SEQUENCE [LARGE SCALE GENOMIC DNA]</scope>
    <source>
        <strain evidence="1 2">LY-1</strain>
        <plasmid evidence="1 2">unnamed2</plasmid>
    </source>
</reference>
<dbReference type="Proteomes" id="UP000293850">
    <property type="component" value="Plasmid unnamed2"/>
</dbReference>
<accession>A0A4P6WK49</accession>
<evidence type="ECO:0008006" key="3">
    <source>
        <dbReference type="Google" id="ProtNLM"/>
    </source>
</evidence>
<proteinExistence type="predicted"/>
<dbReference type="KEGG" id="cars:E1B03_00605"/>
<keyword evidence="2" id="KW-1185">Reference proteome</keyword>
<geneLocation type="plasmid" evidence="1 2">
    <name>unnamed2</name>
</geneLocation>